<name>A0A565CJX8_9BRAS</name>
<keyword evidence="2" id="KW-1185">Reference proteome</keyword>
<dbReference type="AlphaFoldDB" id="A0A565CJX8"/>
<organism evidence="1 2">
    <name type="scientific">Arabis nemorensis</name>
    <dbReference type="NCBI Taxonomy" id="586526"/>
    <lineage>
        <taxon>Eukaryota</taxon>
        <taxon>Viridiplantae</taxon>
        <taxon>Streptophyta</taxon>
        <taxon>Embryophyta</taxon>
        <taxon>Tracheophyta</taxon>
        <taxon>Spermatophyta</taxon>
        <taxon>Magnoliopsida</taxon>
        <taxon>eudicotyledons</taxon>
        <taxon>Gunneridae</taxon>
        <taxon>Pentapetalae</taxon>
        <taxon>rosids</taxon>
        <taxon>malvids</taxon>
        <taxon>Brassicales</taxon>
        <taxon>Brassicaceae</taxon>
        <taxon>Arabideae</taxon>
        <taxon>Arabis</taxon>
    </lineage>
</organism>
<reference evidence="1" key="1">
    <citation type="submission" date="2019-07" db="EMBL/GenBank/DDBJ databases">
        <authorList>
            <person name="Dittberner H."/>
        </authorList>
    </citation>
    <scope>NUCLEOTIDE SEQUENCE [LARGE SCALE GENOMIC DNA]</scope>
</reference>
<dbReference type="Proteomes" id="UP000489600">
    <property type="component" value="Unassembled WGS sequence"/>
</dbReference>
<proteinExistence type="predicted"/>
<accession>A0A565CJX8</accession>
<evidence type="ECO:0000313" key="1">
    <source>
        <dbReference type="EMBL" id="VVB13892.1"/>
    </source>
</evidence>
<comment type="caution">
    <text evidence="1">The sequence shown here is derived from an EMBL/GenBank/DDBJ whole genome shotgun (WGS) entry which is preliminary data.</text>
</comment>
<protein>
    <submittedName>
        <fullName evidence="1">Uncharacterized protein</fullName>
    </submittedName>
</protein>
<evidence type="ECO:0000313" key="2">
    <source>
        <dbReference type="Proteomes" id="UP000489600"/>
    </source>
</evidence>
<gene>
    <name evidence="1" type="ORF">ANE_LOCUS24336</name>
</gene>
<sequence length="187" mass="22576">MTKKIESHVDWKIIFLKLTKKLEKRLSLPTLKEQIEEDKHFRSMALPLLFKEYDDLSQLFKNVKEEEMQELKRVKYRKNLEIFFFENFLKKVEAMDSKVHEEVINTVVRYGEGNMTLSEFRGNIVSILSDHEDLVGEFLENVEEPIDDKEYLRLRRHKICLEKAYTHMKKKCVYRPKPCGTMRRKPY</sequence>
<dbReference type="EMBL" id="CABITT030000008">
    <property type="protein sequence ID" value="VVB13892.1"/>
    <property type="molecule type" value="Genomic_DNA"/>
</dbReference>